<feature type="region of interest" description="Disordered" evidence="1">
    <location>
        <begin position="1"/>
        <end position="28"/>
    </location>
</feature>
<keyword evidence="3" id="KW-1185">Reference proteome</keyword>
<evidence type="ECO:0000256" key="1">
    <source>
        <dbReference type="SAM" id="MobiDB-lite"/>
    </source>
</evidence>
<feature type="compositionally biased region" description="Basic and acidic residues" evidence="1">
    <location>
        <begin position="1"/>
        <end position="11"/>
    </location>
</feature>
<feature type="compositionally biased region" description="Low complexity" evidence="1">
    <location>
        <begin position="12"/>
        <end position="26"/>
    </location>
</feature>
<comment type="caution">
    <text evidence="2">The sequence shown here is derived from an EMBL/GenBank/DDBJ whole genome shotgun (WGS) entry which is preliminary data.</text>
</comment>
<name>A0AA40F978_9PEZI</name>
<dbReference type="EMBL" id="JAUKUD010000001">
    <property type="protein sequence ID" value="KAK0753549.1"/>
    <property type="molecule type" value="Genomic_DNA"/>
</dbReference>
<evidence type="ECO:0000313" key="3">
    <source>
        <dbReference type="Proteomes" id="UP001172155"/>
    </source>
</evidence>
<accession>A0AA40F978</accession>
<protein>
    <submittedName>
        <fullName evidence="2">Uncharacterized protein</fullName>
    </submittedName>
</protein>
<organism evidence="2 3">
    <name type="scientific">Schizothecium vesticola</name>
    <dbReference type="NCBI Taxonomy" id="314040"/>
    <lineage>
        <taxon>Eukaryota</taxon>
        <taxon>Fungi</taxon>
        <taxon>Dikarya</taxon>
        <taxon>Ascomycota</taxon>
        <taxon>Pezizomycotina</taxon>
        <taxon>Sordariomycetes</taxon>
        <taxon>Sordariomycetidae</taxon>
        <taxon>Sordariales</taxon>
        <taxon>Schizotheciaceae</taxon>
        <taxon>Schizothecium</taxon>
    </lineage>
</organism>
<reference evidence="2" key="1">
    <citation type="submission" date="2023-06" db="EMBL/GenBank/DDBJ databases">
        <title>Genome-scale phylogeny and comparative genomics of the fungal order Sordariales.</title>
        <authorList>
            <consortium name="Lawrence Berkeley National Laboratory"/>
            <person name="Hensen N."/>
            <person name="Bonometti L."/>
            <person name="Westerberg I."/>
            <person name="Brannstrom I.O."/>
            <person name="Guillou S."/>
            <person name="Cros-Aarteil S."/>
            <person name="Calhoun S."/>
            <person name="Haridas S."/>
            <person name="Kuo A."/>
            <person name="Mondo S."/>
            <person name="Pangilinan J."/>
            <person name="Riley R."/>
            <person name="LaButti K."/>
            <person name="Andreopoulos B."/>
            <person name="Lipzen A."/>
            <person name="Chen C."/>
            <person name="Yanf M."/>
            <person name="Daum C."/>
            <person name="Ng V."/>
            <person name="Clum A."/>
            <person name="Steindorff A."/>
            <person name="Ohm R."/>
            <person name="Martin F."/>
            <person name="Silar P."/>
            <person name="Natvig D."/>
            <person name="Lalanne C."/>
            <person name="Gautier V."/>
            <person name="Ament-velasquez S.L."/>
            <person name="Kruys A."/>
            <person name="Hutchinson M.I."/>
            <person name="Powell A.J."/>
            <person name="Barry K."/>
            <person name="Miller A.N."/>
            <person name="Grigoriev I.V."/>
            <person name="Debuchy R."/>
            <person name="Gladieux P."/>
            <person name="Thoren M.H."/>
            <person name="Johannesson H."/>
        </authorList>
    </citation>
    <scope>NUCLEOTIDE SEQUENCE</scope>
    <source>
        <strain evidence="2">SMH3187-1</strain>
    </source>
</reference>
<evidence type="ECO:0000313" key="2">
    <source>
        <dbReference type="EMBL" id="KAK0753549.1"/>
    </source>
</evidence>
<gene>
    <name evidence="2" type="ORF">B0T18DRAFT_424081</name>
</gene>
<dbReference type="AlphaFoldDB" id="A0AA40F978"/>
<proteinExistence type="predicted"/>
<sequence>MYRTDKVEKMSSDTNSTEQSSSSTRMWSKDLVTGEKTSLFTTPRSLDTTSGFVTCEEYGCEYNTGLSNDGEIEQIGACADDEYMFSGITRTSVRSTKSPILRNLRPDDVWNMLVDSPMYVVQSFVDWLDTLLVNSQTDTVKTPRSPPPNVYLSDSVVSYEMMIDKEQSAKLHVLRNKYVPWIDHRAHDAGSDAKGNHDVDEEYMSLAGLSMYQATISMEDRIRHATSST</sequence>
<dbReference type="Proteomes" id="UP001172155">
    <property type="component" value="Unassembled WGS sequence"/>
</dbReference>